<keyword evidence="3" id="KW-0815">Transposition</keyword>
<dbReference type="Pfam" id="PF07282">
    <property type="entry name" value="Cas12f1-like_TNB"/>
    <property type="match status" value="1"/>
</dbReference>
<sequence>MLVYEMKLQGTQYQYRKLDEAIRTGRFVRNSIIKAWINGQVQSRNDAYRYCKLLSDNPSFPWVNQLNSMARQAQAERAWASIERFYQNCKKKILGKKGFPKFKKYQVRASVEYKTSGWKLSEDRRYLTFSDKFQAGTFKLWGSRDLHFYQLQQIKRVRVIRRHDGYYAQFLIDHEREENKELSNKQTGLDVGLNHFYTDSTGIQVENPRFLRKDERRIKKLQRRLSRKKKGSQNRKKAKNRLGKAHLRVSRRRNDWVCKQAQHVIQSNDLVAIENLRIRNMVKNHHLAKSINDAAWYRFREWLEYFGRIYGVTVIAVEPAYTSQNCSNCGEKVVKTLSTRTHKCPHCGYTSDRDENAAKNILKSALKQLSNTVGQMEINASRETDLCLSGETQLSKSTQRKRKPKQ</sequence>
<dbReference type="NCBIfam" id="NF040570">
    <property type="entry name" value="guided_TnpB"/>
    <property type="match status" value="1"/>
</dbReference>
<dbReference type="InterPro" id="IPR001959">
    <property type="entry name" value="Transposase"/>
</dbReference>
<evidence type="ECO:0000256" key="2">
    <source>
        <dbReference type="ARBA" id="ARBA00011044"/>
    </source>
</evidence>
<evidence type="ECO:0000256" key="4">
    <source>
        <dbReference type="ARBA" id="ARBA00023125"/>
    </source>
</evidence>
<dbReference type="InterPro" id="IPR010095">
    <property type="entry name" value="Cas12f1-like_TNB"/>
</dbReference>
<dbReference type="RefSeq" id="WP_323274125.1">
    <property type="nucleotide sequence ID" value="NZ_JAYGHT010000004.1"/>
</dbReference>
<organism evidence="8 9">
    <name type="scientific">Limnoraphis robusta CCNP1315</name>
    <dbReference type="NCBI Taxonomy" id="3110306"/>
    <lineage>
        <taxon>Bacteria</taxon>
        <taxon>Bacillati</taxon>
        <taxon>Cyanobacteriota</taxon>
        <taxon>Cyanophyceae</taxon>
        <taxon>Oscillatoriophycideae</taxon>
        <taxon>Oscillatoriales</taxon>
        <taxon>Sirenicapillariaceae</taxon>
        <taxon>Limnoraphis</taxon>
    </lineage>
</organism>
<evidence type="ECO:0000313" key="9">
    <source>
        <dbReference type="Proteomes" id="UP001301728"/>
    </source>
</evidence>
<name>A0ABU5TSK0_9CYAN</name>
<evidence type="ECO:0000256" key="5">
    <source>
        <dbReference type="ARBA" id="ARBA00023172"/>
    </source>
</evidence>
<protein>
    <submittedName>
        <fullName evidence="8">Transposase</fullName>
    </submittedName>
</protein>
<dbReference type="NCBIfam" id="TIGR01766">
    <property type="entry name" value="IS200/IS605 family accessory protein TnpB-like domain"/>
    <property type="match status" value="1"/>
</dbReference>
<keyword evidence="5" id="KW-0233">DNA recombination</keyword>
<keyword evidence="9" id="KW-1185">Reference proteome</keyword>
<keyword evidence="4" id="KW-0238">DNA-binding</keyword>
<proteinExistence type="inferred from homology"/>
<dbReference type="PROSITE" id="PS00028">
    <property type="entry name" value="ZINC_FINGER_C2H2_1"/>
    <property type="match status" value="1"/>
</dbReference>
<evidence type="ECO:0000256" key="1">
    <source>
        <dbReference type="ARBA" id="ARBA00008761"/>
    </source>
</evidence>
<comment type="similarity">
    <text evidence="1">In the C-terminal section; belongs to the transposase 35 family.</text>
</comment>
<reference evidence="8 9" key="1">
    <citation type="submission" date="2023-12" db="EMBL/GenBank/DDBJ databases">
        <title>Baltic Sea Cyanobacteria.</title>
        <authorList>
            <person name="Delbaje E."/>
            <person name="Fewer D.P."/>
            <person name="Shishido T.K."/>
        </authorList>
    </citation>
    <scope>NUCLEOTIDE SEQUENCE [LARGE SCALE GENOMIC DNA]</scope>
    <source>
        <strain evidence="8 9">CCNP 1315</strain>
    </source>
</reference>
<dbReference type="InterPro" id="IPR013087">
    <property type="entry name" value="Znf_C2H2_type"/>
</dbReference>
<evidence type="ECO:0000256" key="6">
    <source>
        <dbReference type="SAM" id="MobiDB-lite"/>
    </source>
</evidence>
<comment type="caution">
    <text evidence="8">The sequence shown here is derived from an EMBL/GenBank/DDBJ whole genome shotgun (WGS) entry which is preliminary data.</text>
</comment>
<dbReference type="InterPro" id="IPR051399">
    <property type="entry name" value="RNA-guided_DNA_endo/Transpos"/>
</dbReference>
<evidence type="ECO:0000313" key="8">
    <source>
        <dbReference type="EMBL" id="MEA5517865.1"/>
    </source>
</evidence>
<dbReference type="Pfam" id="PF01385">
    <property type="entry name" value="OrfB_IS605"/>
    <property type="match status" value="1"/>
</dbReference>
<accession>A0ABU5TSK0</accession>
<gene>
    <name evidence="8" type="ORF">VB854_02750</name>
</gene>
<feature type="region of interest" description="Disordered" evidence="6">
    <location>
        <begin position="223"/>
        <end position="244"/>
    </location>
</feature>
<evidence type="ECO:0000259" key="7">
    <source>
        <dbReference type="PROSITE" id="PS00028"/>
    </source>
</evidence>
<feature type="domain" description="C2H2-type" evidence="7">
    <location>
        <begin position="326"/>
        <end position="346"/>
    </location>
</feature>
<comment type="similarity">
    <text evidence="2">In the N-terminal section; belongs to the transposase 2 family.</text>
</comment>
<dbReference type="PANTHER" id="PTHR30405:SF25">
    <property type="entry name" value="RNA-GUIDED DNA ENDONUCLEASE INSQ-RELATED"/>
    <property type="match status" value="1"/>
</dbReference>
<evidence type="ECO:0000256" key="3">
    <source>
        <dbReference type="ARBA" id="ARBA00022578"/>
    </source>
</evidence>
<dbReference type="Proteomes" id="UP001301728">
    <property type="component" value="Unassembled WGS sequence"/>
</dbReference>
<dbReference type="PANTHER" id="PTHR30405">
    <property type="entry name" value="TRANSPOSASE"/>
    <property type="match status" value="1"/>
</dbReference>
<dbReference type="EMBL" id="JAYGHT010000004">
    <property type="protein sequence ID" value="MEA5517865.1"/>
    <property type="molecule type" value="Genomic_DNA"/>
</dbReference>